<keyword evidence="3" id="KW-1185">Reference proteome</keyword>
<dbReference type="GO" id="GO:0005524">
    <property type="term" value="F:ATP binding"/>
    <property type="evidence" value="ECO:0007669"/>
    <property type="project" value="InterPro"/>
</dbReference>
<accession>A0A448ZW07</accession>
<reference evidence="2 3" key="1">
    <citation type="submission" date="2019-01" db="EMBL/GenBank/DDBJ databases">
        <authorList>
            <consortium name="Pathogen Informatics"/>
        </authorList>
    </citation>
    <scope>NUCLEOTIDE SEQUENCE [LARGE SCALE GENOMIC DNA]</scope>
    <source>
        <strain evidence="2 3">NCTC10112</strain>
    </source>
</reference>
<evidence type="ECO:0000313" key="3">
    <source>
        <dbReference type="Proteomes" id="UP000290482"/>
    </source>
</evidence>
<organism evidence="2 3">
    <name type="scientific">Metamycoplasma orale</name>
    <name type="common">Mycoplasma orale</name>
    <dbReference type="NCBI Taxonomy" id="2121"/>
    <lineage>
        <taxon>Bacteria</taxon>
        <taxon>Bacillati</taxon>
        <taxon>Mycoplasmatota</taxon>
        <taxon>Mycoplasmoidales</taxon>
        <taxon>Metamycoplasmataceae</taxon>
        <taxon>Metamycoplasma</taxon>
    </lineage>
</organism>
<dbReference type="GO" id="GO:0003677">
    <property type="term" value="F:DNA binding"/>
    <property type="evidence" value="ECO:0007669"/>
    <property type="project" value="InterPro"/>
</dbReference>
<dbReference type="KEGG" id="mob:NCTC10112_00226"/>
<dbReference type="PANTHER" id="PTHR11070">
    <property type="entry name" value="UVRD / RECB / PCRA DNA HELICASE FAMILY MEMBER"/>
    <property type="match status" value="1"/>
</dbReference>
<dbReference type="InterPro" id="IPR027417">
    <property type="entry name" value="P-loop_NTPase"/>
</dbReference>
<dbReference type="PANTHER" id="PTHR11070:SF2">
    <property type="entry name" value="ATP-DEPENDENT DNA HELICASE SRS2"/>
    <property type="match status" value="1"/>
</dbReference>
<evidence type="ECO:0000256" key="1">
    <source>
        <dbReference type="SAM" id="Phobius"/>
    </source>
</evidence>
<dbReference type="AlphaFoldDB" id="A0A448ZW07"/>
<dbReference type="Proteomes" id="UP000290482">
    <property type="component" value="Chromosome"/>
</dbReference>
<dbReference type="InterPro" id="IPR000212">
    <property type="entry name" value="DNA_helicase_UvrD/REP"/>
</dbReference>
<evidence type="ECO:0000313" key="2">
    <source>
        <dbReference type="EMBL" id="VEU55438.1"/>
    </source>
</evidence>
<sequence>MKKIQNTLNLPKISIEQQRVVDLISNKKNVIVNGFPNSGKTYSIFYILENFKNKAKLSNKKVLILTFNHAINQNIKNNIESFDLNKNNSVDVYTIYGFMHYLSDNKFPGNNDLNKTNEFLAETNFNKNKLCYDLIIIDEFQDINDTMFDSIKIILENNKKTCENNDFNVCLIGDKNQTIFAFDEYNASDYRYLMYADKIINFRNKPVMEKFETVNFTVTKKLPRKVGEFINENTNLLEKVNEKIICDEGYIKGFFDYWIYENENLLFNKMLSTISDFQNKEKKIGIVLFSDLYDKSNQIYEKYYQFIKKYNLKNVEIFNNYTIKGINKDIIFVMDFDNRLFEAKSNKLKNEFINNQIYVVLTRAYERTIVCQKYTNKICSIFKDSFLSTYNEFEYIGNEKVIKETFLSNNKLSNIKDDLKKNNDNYCVTELLKNNNFSESIFDKNKKIVLREKQSSSKNENAFLDNIDVQLPTELLEIFNVQEMSANSLIGNFIESIFSNPNELYKQFDKKENAAEKMFNFYKKLINSQRNSELRLSYFEWYTNDIHNSIIKILKDKNISTNNFEIEKELSTKWYLSKTKQCNLSGRVDFIDHENKTVWEFKYVNDLKPKHLLQVLMYKFMIENEIENNKNTLIDKKLLNYKYKVLNVKTGQEFLMDYNNYEYFAEKVLNELVNDFINTKMLNKNTKEFIENHQINITSNLCNPYAILNMEYCDNRKQKRYSVVQLSIILTNGQTILDEYHTFIRPPRECEFNASRVLGLYKISKENIQNQRLFITEWNERIKNIFNKAQFFVFQNIATHISLLKEVNRYYGLGMQNISYCSFSKLMSNSTNIEDKLLKKLVATKLDKRIANEINAEAAEYENNYTSNIKTRIIYEVLKKETKNIPLLDYIFNNYKFNLIEFDNSEPAIYNPKLDPETFDKNEFKPLAFLKNDEVITNTTLLANLENTNTANIETNNDKNVQLEKVKEKPLPIVVVEKPIAIVTKSEPSEPKVIISDRTITIDQPILKPKKEQVELVYIKEPQITPISSKTNEVVEINYARPTTTIIVKEQFEEPKVAQNKSEEIFVKPSETTFENINNSQDDFVETKNIKNQNEDSEVLKEEDKEIVDSIVSINDSKETSIDKENKPNEENDKPINKKKLFPYYIAGLALILAIWAIITIAVVCAFI</sequence>
<dbReference type="EMBL" id="LR214940">
    <property type="protein sequence ID" value="VEU55438.1"/>
    <property type="molecule type" value="Genomic_DNA"/>
</dbReference>
<dbReference type="RefSeq" id="WP_022936184.1">
    <property type="nucleotide sequence ID" value="NZ_LR214940.1"/>
</dbReference>
<dbReference type="GO" id="GO:0000725">
    <property type="term" value="P:recombinational repair"/>
    <property type="evidence" value="ECO:0007669"/>
    <property type="project" value="TreeGrafter"/>
</dbReference>
<dbReference type="SUPFAM" id="SSF52540">
    <property type="entry name" value="P-loop containing nucleoside triphosphate hydrolases"/>
    <property type="match status" value="1"/>
</dbReference>
<protein>
    <submittedName>
        <fullName evidence="2">Uncharacterized protein</fullName>
    </submittedName>
</protein>
<dbReference type="Gene3D" id="3.30.420.10">
    <property type="entry name" value="Ribonuclease H-like superfamily/Ribonuclease H"/>
    <property type="match status" value="1"/>
</dbReference>
<keyword evidence="1" id="KW-1133">Transmembrane helix</keyword>
<dbReference type="Gene3D" id="3.40.50.300">
    <property type="entry name" value="P-loop containing nucleotide triphosphate hydrolases"/>
    <property type="match status" value="1"/>
</dbReference>
<gene>
    <name evidence="2" type="ORF">NCTC10112_00226</name>
</gene>
<proteinExistence type="predicted"/>
<dbReference type="GO" id="GO:0043138">
    <property type="term" value="F:3'-5' DNA helicase activity"/>
    <property type="evidence" value="ECO:0007669"/>
    <property type="project" value="TreeGrafter"/>
</dbReference>
<dbReference type="Pfam" id="PF13245">
    <property type="entry name" value="AAA_19"/>
    <property type="match status" value="1"/>
</dbReference>
<feature type="transmembrane region" description="Helical" evidence="1">
    <location>
        <begin position="1142"/>
        <end position="1167"/>
    </location>
</feature>
<keyword evidence="1" id="KW-0472">Membrane</keyword>
<name>A0A448ZW07_METOS</name>
<dbReference type="InterPro" id="IPR036397">
    <property type="entry name" value="RNaseH_sf"/>
</dbReference>
<keyword evidence="1" id="KW-0812">Transmembrane</keyword>